<feature type="chain" id="PRO_5032725012" evidence="1">
    <location>
        <begin position="19"/>
        <end position="759"/>
    </location>
</feature>
<feature type="signal peptide" evidence="1">
    <location>
        <begin position="1"/>
        <end position="18"/>
    </location>
</feature>
<organism evidence="4 5">
    <name type="scientific">Luteolibacter luteus</name>
    <dbReference type="NCBI Taxonomy" id="2728835"/>
    <lineage>
        <taxon>Bacteria</taxon>
        <taxon>Pseudomonadati</taxon>
        <taxon>Verrucomicrobiota</taxon>
        <taxon>Verrucomicrobiia</taxon>
        <taxon>Verrucomicrobiales</taxon>
        <taxon>Verrucomicrobiaceae</taxon>
        <taxon>Luteolibacter</taxon>
    </lineage>
</organism>
<evidence type="ECO:0000313" key="4">
    <source>
        <dbReference type="EMBL" id="QJE97235.1"/>
    </source>
</evidence>
<feature type="domain" description="PDZ" evidence="3">
    <location>
        <begin position="314"/>
        <end position="382"/>
    </location>
</feature>
<dbReference type="Pfam" id="PF00754">
    <property type="entry name" value="F5_F8_type_C"/>
    <property type="match status" value="1"/>
</dbReference>
<evidence type="ECO:0000256" key="1">
    <source>
        <dbReference type="SAM" id="SignalP"/>
    </source>
</evidence>
<reference evidence="4 5" key="1">
    <citation type="submission" date="2020-04" db="EMBL/GenBank/DDBJ databases">
        <title>Luteolibacter sp. G-1-1-1 isolated from soil.</title>
        <authorList>
            <person name="Dahal R.H."/>
        </authorList>
    </citation>
    <scope>NUCLEOTIDE SEQUENCE [LARGE SCALE GENOMIC DNA]</scope>
    <source>
        <strain evidence="4 5">G-1-1-1</strain>
    </source>
</reference>
<evidence type="ECO:0000313" key="5">
    <source>
        <dbReference type="Proteomes" id="UP000501812"/>
    </source>
</evidence>
<name>A0A858RKH4_9BACT</name>
<dbReference type="InterPro" id="IPR046255">
    <property type="entry name" value="DUF6288"/>
</dbReference>
<evidence type="ECO:0000259" key="2">
    <source>
        <dbReference type="PROSITE" id="PS50022"/>
    </source>
</evidence>
<dbReference type="Proteomes" id="UP000501812">
    <property type="component" value="Chromosome"/>
</dbReference>
<accession>A0A858RKH4</accession>
<dbReference type="SUPFAM" id="SSF49785">
    <property type="entry name" value="Galactose-binding domain-like"/>
    <property type="match status" value="1"/>
</dbReference>
<dbReference type="Gene3D" id="2.30.42.10">
    <property type="match status" value="1"/>
</dbReference>
<dbReference type="SUPFAM" id="SSF50156">
    <property type="entry name" value="PDZ domain-like"/>
    <property type="match status" value="1"/>
</dbReference>
<dbReference type="EMBL" id="CP051774">
    <property type="protein sequence ID" value="QJE97235.1"/>
    <property type="molecule type" value="Genomic_DNA"/>
</dbReference>
<gene>
    <name evidence="4" type="ORF">HHL09_16045</name>
</gene>
<dbReference type="PROSITE" id="PS50022">
    <property type="entry name" value="FA58C_3"/>
    <property type="match status" value="1"/>
</dbReference>
<dbReference type="InterPro" id="IPR001478">
    <property type="entry name" value="PDZ"/>
</dbReference>
<dbReference type="InterPro" id="IPR008930">
    <property type="entry name" value="Terpenoid_cyclase/PrenylTrfase"/>
</dbReference>
<dbReference type="InterPro" id="IPR036034">
    <property type="entry name" value="PDZ_sf"/>
</dbReference>
<dbReference type="SUPFAM" id="SSF48239">
    <property type="entry name" value="Terpenoid cyclases/Protein prenyltransferases"/>
    <property type="match status" value="1"/>
</dbReference>
<keyword evidence="5" id="KW-1185">Reference proteome</keyword>
<keyword evidence="1" id="KW-0732">Signal</keyword>
<proteinExistence type="predicted"/>
<dbReference type="InterPro" id="IPR000421">
    <property type="entry name" value="FA58C"/>
</dbReference>
<dbReference type="RefSeq" id="WP_169455635.1">
    <property type="nucleotide sequence ID" value="NZ_CP051774.1"/>
</dbReference>
<dbReference type="AlphaFoldDB" id="A0A858RKH4"/>
<dbReference type="KEGG" id="luo:HHL09_16045"/>
<dbReference type="Gene3D" id="1.50.10.20">
    <property type="match status" value="1"/>
</dbReference>
<dbReference type="InterPro" id="IPR008979">
    <property type="entry name" value="Galactose-bd-like_sf"/>
</dbReference>
<dbReference type="Gene3D" id="2.60.120.260">
    <property type="entry name" value="Galactose-binding domain-like"/>
    <property type="match status" value="1"/>
</dbReference>
<sequence>MRLLFPSLLLSIGLPLGAAPVEMEAFGDQGSWVLPGGRRGLVLEKGKTASASVTVPQLTDKEKDAPGKWQGVLSVDAYGTTTGAKGAVILEALDPRSGQVFAKGEAVVSGLAPKDSWAVIASSWQAGAEAERAFDGNPATDWHTQHGSAQPTPPHWIGLEFSAPQALEGIRYLPRQGGYANGVAKDYRLEIRRPGKDWEIAAKGETAKEVPDQRMPLVLKLAAPTEIEAFRFVIESDWSGGGFGTAGEVTPVGIQLPKKSEAALARQRVWLQLPPEMMAQLVDKTFGLRARAGQGAPAIVGLPHFSRVNERPTEQLFGRSNGGSGPDLLGAGLLGFDALTEHKQSVLTVMEVRKGSPAAKAKLKEGDVILSAGNLPLPVNDLDPGWGWLKISHEATLGRQTEAALKAGKRMLPLTVMREGVPTVLNVELPRAKTFTTMNPANDPEAALLLKDMIAFLENTQREDGSWSGDIIRTTFSSLALLATGEKKYRSRVKKAVDWSLAKYPKPDDYGNLGFWAGAYAGILYSEWYLQTNDREVLRHLDALRDWAIAGKHNSIWNVPALGHGPSGLPYENKALVAPACHLLLYEALAERCGMKSGIWEMMMPYMEMAWSNPKEGGHGALGYNRSYKDTEEFWSRSGLFAMTAHLRGDRLDMRDAMIGFMEKHHPWLRNSHAYGEPGGSWGLLALNLTKPEAFKSVMSEYTWWFSLAWEPGYGLHFTQPHMGAPYMGEEDLINATYALVLQAPKRNLHITGAHFSGR</sequence>
<dbReference type="PROSITE" id="PS50106">
    <property type="entry name" value="PDZ"/>
    <property type="match status" value="1"/>
</dbReference>
<dbReference type="Pfam" id="PF19805">
    <property type="entry name" value="DUF6288"/>
    <property type="match status" value="1"/>
</dbReference>
<feature type="domain" description="F5/8 type C" evidence="2">
    <location>
        <begin position="100"/>
        <end position="198"/>
    </location>
</feature>
<evidence type="ECO:0000259" key="3">
    <source>
        <dbReference type="PROSITE" id="PS50106"/>
    </source>
</evidence>
<protein>
    <submittedName>
        <fullName evidence="4">PDZ domain-containing protein</fullName>
    </submittedName>
</protein>